<name>A0A084QQF5_STAC4</name>
<evidence type="ECO:0000313" key="1">
    <source>
        <dbReference type="EMBL" id="KFA66190.1"/>
    </source>
</evidence>
<dbReference type="InParanoid" id="A0A084QQF5"/>
<proteinExistence type="predicted"/>
<dbReference type="Proteomes" id="UP000028524">
    <property type="component" value="Unassembled WGS sequence"/>
</dbReference>
<organism evidence="1 2">
    <name type="scientific">Stachybotrys chlorohalonatus (strain IBT 40285)</name>
    <dbReference type="NCBI Taxonomy" id="1283841"/>
    <lineage>
        <taxon>Eukaryota</taxon>
        <taxon>Fungi</taxon>
        <taxon>Dikarya</taxon>
        <taxon>Ascomycota</taxon>
        <taxon>Pezizomycotina</taxon>
        <taxon>Sordariomycetes</taxon>
        <taxon>Hypocreomycetidae</taxon>
        <taxon>Hypocreales</taxon>
        <taxon>Stachybotryaceae</taxon>
        <taxon>Stachybotrys</taxon>
    </lineage>
</organism>
<accession>A0A084QQF5</accession>
<dbReference type="HOGENOM" id="CLU_3436854_0_0_1"/>
<reference evidence="1 2" key="1">
    <citation type="journal article" date="2014" name="BMC Genomics">
        <title>Comparative genome sequencing reveals chemotype-specific gene clusters in the toxigenic black mold Stachybotrys.</title>
        <authorList>
            <person name="Semeiks J."/>
            <person name="Borek D."/>
            <person name="Otwinowski Z."/>
            <person name="Grishin N.V."/>
        </authorList>
    </citation>
    <scope>NUCLEOTIDE SEQUENCE [LARGE SCALE GENOMIC DNA]</scope>
    <source>
        <strain evidence="1 2">IBT 40285</strain>
    </source>
</reference>
<sequence length="12" mass="1307">MVVGKAAYLLEL</sequence>
<gene>
    <name evidence="1" type="ORF">S40285_10929</name>
</gene>
<dbReference type="EMBL" id="KL660481">
    <property type="protein sequence ID" value="KFA66190.1"/>
    <property type="molecule type" value="Genomic_DNA"/>
</dbReference>
<keyword evidence="2" id="KW-1185">Reference proteome</keyword>
<protein>
    <submittedName>
        <fullName evidence="1">Uncharacterized protein</fullName>
    </submittedName>
</protein>
<evidence type="ECO:0000313" key="2">
    <source>
        <dbReference type="Proteomes" id="UP000028524"/>
    </source>
</evidence>